<comment type="caution">
    <text evidence="2">The sequence shown here is derived from an EMBL/GenBank/DDBJ whole genome shotgun (WGS) entry which is preliminary data.</text>
</comment>
<feature type="chain" id="PRO_5038077691" evidence="1">
    <location>
        <begin position="24"/>
        <end position="74"/>
    </location>
</feature>
<evidence type="ECO:0000313" key="3">
    <source>
        <dbReference type="Proteomes" id="UP000630149"/>
    </source>
</evidence>
<dbReference type="EMBL" id="BMOB01000004">
    <property type="protein sequence ID" value="GGI84003.1"/>
    <property type="molecule type" value="Genomic_DNA"/>
</dbReference>
<reference evidence="2" key="1">
    <citation type="journal article" date="2014" name="Int. J. Syst. Evol. Microbiol.">
        <title>Complete genome sequence of Corynebacterium casei LMG S-19264T (=DSM 44701T), isolated from a smear-ripened cheese.</title>
        <authorList>
            <consortium name="US DOE Joint Genome Institute (JGI-PGF)"/>
            <person name="Walter F."/>
            <person name="Albersmeier A."/>
            <person name="Kalinowski J."/>
            <person name="Ruckert C."/>
        </authorList>
    </citation>
    <scope>NUCLEOTIDE SEQUENCE</scope>
    <source>
        <strain evidence="2">JCM 13919</strain>
    </source>
</reference>
<name>A0A917NAY5_9GAMM</name>
<protein>
    <submittedName>
        <fullName evidence="2">Uncharacterized protein</fullName>
    </submittedName>
</protein>
<keyword evidence="1" id="KW-0732">Signal</keyword>
<sequence>MKLKFMISSVALGLLLGTSLVNADDVAPQDNQSQITLKTESGQELKCVVAPEHKEIVKNLKKGEKLTLLSWGSF</sequence>
<evidence type="ECO:0000313" key="2">
    <source>
        <dbReference type="EMBL" id="GGI84003.1"/>
    </source>
</evidence>
<proteinExistence type="predicted"/>
<dbReference type="RefSeq" id="WP_131776504.1">
    <property type="nucleotide sequence ID" value="NZ_BMOB01000004.1"/>
</dbReference>
<organism evidence="2 3">
    <name type="scientific">Legionella impletisoli</name>
    <dbReference type="NCBI Taxonomy" id="343510"/>
    <lineage>
        <taxon>Bacteria</taxon>
        <taxon>Pseudomonadati</taxon>
        <taxon>Pseudomonadota</taxon>
        <taxon>Gammaproteobacteria</taxon>
        <taxon>Legionellales</taxon>
        <taxon>Legionellaceae</taxon>
        <taxon>Legionella</taxon>
    </lineage>
</organism>
<dbReference type="Proteomes" id="UP000630149">
    <property type="component" value="Unassembled WGS sequence"/>
</dbReference>
<reference evidence="2" key="2">
    <citation type="submission" date="2020-09" db="EMBL/GenBank/DDBJ databases">
        <authorList>
            <person name="Sun Q."/>
            <person name="Ohkuma M."/>
        </authorList>
    </citation>
    <scope>NUCLEOTIDE SEQUENCE</scope>
    <source>
        <strain evidence="2">JCM 13919</strain>
    </source>
</reference>
<evidence type="ECO:0000256" key="1">
    <source>
        <dbReference type="SAM" id="SignalP"/>
    </source>
</evidence>
<gene>
    <name evidence="2" type="ORF">GCM10007966_10810</name>
</gene>
<accession>A0A917NAY5</accession>
<keyword evidence="3" id="KW-1185">Reference proteome</keyword>
<feature type="signal peptide" evidence="1">
    <location>
        <begin position="1"/>
        <end position="23"/>
    </location>
</feature>
<dbReference type="AlphaFoldDB" id="A0A917NAY5"/>